<keyword evidence="3" id="KW-1185">Reference proteome</keyword>
<dbReference type="SUPFAM" id="SSF47473">
    <property type="entry name" value="EF-hand"/>
    <property type="match status" value="1"/>
</dbReference>
<dbReference type="InterPro" id="IPR052603">
    <property type="entry name" value="EFCB6"/>
</dbReference>
<dbReference type="PROSITE" id="PS50222">
    <property type="entry name" value="EF_HAND_2"/>
    <property type="match status" value="1"/>
</dbReference>
<accession>A0A7M7LLK5</accession>
<dbReference type="AlphaFoldDB" id="A0A7M7LLK5"/>
<reference evidence="2" key="2">
    <citation type="submission" date="2021-01" db="UniProtKB">
        <authorList>
            <consortium name="EnsemblMetazoa"/>
        </authorList>
    </citation>
    <scope>IDENTIFICATION</scope>
</reference>
<dbReference type="OMA" id="FFHISSY"/>
<dbReference type="Pfam" id="PF13499">
    <property type="entry name" value="EF-hand_7"/>
    <property type="match status" value="1"/>
</dbReference>
<proteinExistence type="predicted"/>
<dbReference type="SMART" id="SM00054">
    <property type="entry name" value="EFh"/>
    <property type="match status" value="3"/>
</dbReference>
<dbReference type="PANTHER" id="PTHR20875">
    <property type="entry name" value="EF-HAND CALCIUM-BINDING DOMAIN-CONTAINING PROTEIN 6-RELATED"/>
    <property type="match status" value="1"/>
</dbReference>
<protein>
    <recommendedName>
        <fullName evidence="1">EF-hand domain-containing protein</fullName>
    </recommendedName>
</protein>
<evidence type="ECO:0000259" key="1">
    <source>
        <dbReference type="PROSITE" id="PS50222"/>
    </source>
</evidence>
<dbReference type="PANTHER" id="PTHR20875:SF2">
    <property type="entry name" value="EF-HAND CALCIUM-BINDING DOMAIN-CONTAINING PROTEIN 6"/>
    <property type="match status" value="1"/>
</dbReference>
<name>A0A7M7LLK5_STRPU</name>
<sequence length="230" mass="27232">MKGLGTPLVPMTPLSRMSYTPAGRRSMTPLVNAENAEQRLRKQIQRHWQEVHRLCKLHDLDNSGEVDVQAFRDIMTQFNVTISFDDFNRLMTKFDLKENGKFSYLEFLKHFMLNLKKINEEPEQRSLLSREKIHQSKIVIKPGSRMSGAMLEAMLRIRDTITNNWKKMRRTFRLLDPTAEGVITTNRFRDTLRQFSINLSEEEFYQLTTYYDKSLEGRVPYNDFLRAFLQ</sequence>
<feature type="domain" description="EF-hand" evidence="1">
    <location>
        <begin position="46"/>
        <end position="81"/>
    </location>
</feature>
<reference evidence="3" key="1">
    <citation type="submission" date="2015-02" db="EMBL/GenBank/DDBJ databases">
        <title>Genome sequencing for Strongylocentrotus purpuratus.</title>
        <authorList>
            <person name="Murali S."/>
            <person name="Liu Y."/>
            <person name="Vee V."/>
            <person name="English A."/>
            <person name="Wang M."/>
            <person name="Skinner E."/>
            <person name="Han Y."/>
            <person name="Muzny D.M."/>
            <person name="Worley K.C."/>
            <person name="Gibbs R.A."/>
        </authorList>
    </citation>
    <scope>NUCLEOTIDE SEQUENCE</scope>
</reference>
<dbReference type="RefSeq" id="XP_003728971.3">
    <property type="nucleotide sequence ID" value="XM_003728923.3"/>
</dbReference>
<organism evidence="2 3">
    <name type="scientific">Strongylocentrotus purpuratus</name>
    <name type="common">Purple sea urchin</name>
    <dbReference type="NCBI Taxonomy" id="7668"/>
    <lineage>
        <taxon>Eukaryota</taxon>
        <taxon>Metazoa</taxon>
        <taxon>Echinodermata</taxon>
        <taxon>Eleutherozoa</taxon>
        <taxon>Echinozoa</taxon>
        <taxon>Echinoidea</taxon>
        <taxon>Euechinoidea</taxon>
        <taxon>Echinacea</taxon>
        <taxon>Camarodonta</taxon>
        <taxon>Echinidea</taxon>
        <taxon>Strongylocentrotidae</taxon>
        <taxon>Strongylocentrotus</taxon>
    </lineage>
</organism>
<dbReference type="Gene3D" id="1.10.238.10">
    <property type="entry name" value="EF-hand"/>
    <property type="match status" value="2"/>
</dbReference>
<evidence type="ECO:0000313" key="2">
    <source>
        <dbReference type="EnsemblMetazoa" id="XP_003728971"/>
    </source>
</evidence>
<dbReference type="FunFam" id="1.10.238.10:FF:000243">
    <property type="entry name" value="EF-hand calcium binding domain 6"/>
    <property type="match status" value="1"/>
</dbReference>
<dbReference type="InParanoid" id="A0A7M7LLK5"/>
<dbReference type="KEGG" id="spu:100891066"/>
<dbReference type="FunFam" id="1.10.238.10:FF:000179">
    <property type="entry name" value="EF-hand calcium-binding domain-containing protein 6"/>
    <property type="match status" value="1"/>
</dbReference>
<dbReference type="Proteomes" id="UP000007110">
    <property type="component" value="Unassembled WGS sequence"/>
</dbReference>
<dbReference type="OrthoDB" id="26525at2759"/>
<dbReference type="InterPro" id="IPR002048">
    <property type="entry name" value="EF_hand_dom"/>
</dbReference>
<dbReference type="InterPro" id="IPR011992">
    <property type="entry name" value="EF-hand-dom_pair"/>
</dbReference>
<dbReference type="EnsemblMetazoa" id="XM_003728923">
    <property type="protein sequence ID" value="XP_003728971"/>
    <property type="gene ID" value="LOC100891066"/>
</dbReference>
<dbReference type="GO" id="GO:0005509">
    <property type="term" value="F:calcium ion binding"/>
    <property type="evidence" value="ECO:0007669"/>
    <property type="project" value="InterPro"/>
</dbReference>
<evidence type="ECO:0000313" key="3">
    <source>
        <dbReference type="Proteomes" id="UP000007110"/>
    </source>
</evidence>
<dbReference type="GeneID" id="100891066"/>